<comment type="caution">
    <text evidence="2">The sequence shown here is derived from an EMBL/GenBank/DDBJ whole genome shotgun (WGS) entry which is preliminary data.</text>
</comment>
<dbReference type="AlphaFoldDB" id="A0A2N3PLV5"/>
<evidence type="ECO:0000259" key="1">
    <source>
        <dbReference type="Pfam" id="PF13466"/>
    </source>
</evidence>
<accession>A0A2N3PLV5</accession>
<dbReference type="Proteomes" id="UP000233293">
    <property type="component" value="Unassembled WGS sequence"/>
</dbReference>
<dbReference type="EMBL" id="PIUM01000064">
    <property type="protein sequence ID" value="PKU21379.1"/>
    <property type="molecule type" value="Genomic_DNA"/>
</dbReference>
<evidence type="ECO:0000313" key="3">
    <source>
        <dbReference type="Proteomes" id="UP000233293"/>
    </source>
</evidence>
<proteinExistence type="predicted"/>
<dbReference type="SUPFAM" id="SSF52091">
    <property type="entry name" value="SpoIIaa-like"/>
    <property type="match status" value="1"/>
</dbReference>
<dbReference type="RefSeq" id="WP_101253779.1">
    <property type="nucleotide sequence ID" value="NZ_PIUM01000064.1"/>
</dbReference>
<protein>
    <submittedName>
        <fullName evidence="2">Anti-anti-sigma factor</fullName>
    </submittedName>
</protein>
<feature type="domain" description="MlaB-like STAS" evidence="1">
    <location>
        <begin position="11"/>
        <end position="83"/>
    </location>
</feature>
<organism evidence="2 3">
    <name type="scientific">Telmatospirillum siberiense</name>
    <dbReference type="NCBI Taxonomy" id="382514"/>
    <lineage>
        <taxon>Bacteria</taxon>
        <taxon>Pseudomonadati</taxon>
        <taxon>Pseudomonadota</taxon>
        <taxon>Alphaproteobacteria</taxon>
        <taxon>Rhodospirillales</taxon>
        <taxon>Rhodospirillaceae</taxon>
        <taxon>Telmatospirillum</taxon>
    </lineage>
</organism>
<dbReference type="InterPro" id="IPR036513">
    <property type="entry name" value="STAS_dom_sf"/>
</dbReference>
<sequence length="104" mass="10888">MDQSDDTCVTLVLDDARTVATADETLLLLREALHQDLPVTIDCTALTASDLSFIQLLLAGQRAFSAAGRDLAVRATEGGPLEAALKAGGFLGSSDICDFITFTA</sequence>
<dbReference type="Pfam" id="PF13466">
    <property type="entry name" value="STAS_2"/>
    <property type="match status" value="1"/>
</dbReference>
<evidence type="ECO:0000313" key="2">
    <source>
        <dbReference type="EMBL" id="PKU21379.1"/>
    </source>
</evidence>
<dbReference type="InterPro" id="IPR058548">
    <property type="entry name" value="MlaB-like_STAS"/>
</dbReference>
<keyword evidence="3" id="KW-1185">Reference proteome</keyword>
<dbReference type="Gene3D" id="3.30.750.24">
    <property type="entry name" value="STAS domain"/>
    <property type="match status" value="1"/>
</dbReference>
<dbReference type="OrthoDB" id="7576888at2"/>
<reference evidence="3" key="1">
    <citation type="submission" date="2017-12" db="EMBL/GenBank/DDBJ databases">
        <title>Draft genome sequence of Telmatospirillum siberiense 26-4b1T, an acidotolerant peatland alphaproteobacterium potentially involved in sulfur cycling.</title>
        <authorList>
            <person name="Hausmann B."/>
            <person name="Pjevac P."/>
            <person name="Schreck K."/>
            <person name="Herbold C.W."/>
            <person name="Daims H."/>
            <person name="Wagner M."/>
            <person name="Pester M."/>
            <person name="Loy A."/>
        </authorList>
    </citation>
    <scope>NUCLEOTIDE SEQUENCE [LARGE SCALE GENOMIC DNA]</scope>
    <source>
        <strain evidence="3">26-4b1</strain>
    </source>
</reference>
<gene>
    <name evidence="2" type="ORF">CWS72_27040</name>
</gene>
<name>A0A2N3PLV5_9PROT</name>